<keyword evidence="1" id="KW-0472">Membrane</keyword>
<protein>
    <submittedName>
        <fullName evidence="2">Uncharacterized protein</fullName>
    </submittedName>
</protein>
<keyword evidence="1" id="KW-0812">Transmembrane</keyword>
<dbReference type="AlphaFoldDB" id="A0AA36JDP2"/>
<proteinExistence type="predicted"/>
<feature type="transmembrane region" description="Helical" evidence="1">
    <location>
        <begin position="181"/>
        <end position="205"/>
    </location>
</feature>
<dbReference type="EMBL" id="CAUJNA010003494">
    <property type="protein sequence ID" value="CAJ1403410.1"/>
    <property type="molecule type" value="Genomic_DNA"/>
</dbReference>
<comment type="caution">
    <text evidence="2">The sequence shown here is derived from an EMBL/GenBank/DDBJ whole genome shotgun (WGS) entry which is preliminary data.</text>
</comment>
<organism evidence="2 3">
    <name type="scientific">Effrenium voratum</name>
    <dbReference type="NCBI Taxonomy" id="2562239"/>
    <lineage>
        <taxon>Eukaryota</taxon>
        <taxon>Sar</taxon>
        <taxon>Alveolata</taxon>
        <taxon>Dinophyceae</taxon>
        <taxon>Suessiales</taxon>
        <taxon>Symbiodiniaceae</taxon>
        <taxon>Effrenium</taxon>
    </lineage>
</organism>
<keyword evidence="3" id="KW-1185">Reference proteome</keyword>
<feature type="transmembrane region" description="Helical" evidence="1">
    <location>
        <begin position="60"/>
        <end position="82"/>
    </location>
</feature>
<sequence>MDSGMLGQCLGVFALSLYSFRFLHDIGLYRCILSWQFTIWSLHVAPVVSLRLLGVESLELLLVAWLGVSWAARGFHCCGFSLGMLALELAAFLGDLREWLEAFFALQLVIVSVFWLGMLVACCLDDFTFCPLDRHLHKGFRHFLHSAAAKRCFLHEFASHCVAQLLFADLLRRHLGYTPPLWPALLRALPLQAFYAAMVLFAAVVTPPHALPYSMGTVPKILQLPVPLPAWLRGDGARGSVDKDNFPWWAKMPQMEDLKRGKED</sequence>
<feature type="transmembrane region" description="Helical" evidence="1">
    <location>
        <begin position="102"/>
        <end position="124"/>
    </location>
</feature>
<evidence type="ECO:0000256" key="1">
    <source>
        <dbReference type="SAM" id="Phobius"/>
    </source>
</evidence>
<accession>A0AA36JDP2</accession>
<evidence type="ECO:0000313" key="2">
    <source>
        <dbReference type="EMBL" id="CAJ1403410.1"/>
    </source>
</evidence>
<name>A0AA36JDP2_9DINO</name>
<feature type="transmembrane region" description="Helical" evidence="1">
    <location>
        <begin position="32"/>
        <end position="53"/>
    </location>
</feature>
<keyword evidence="1" id="KW-1133">Transmembrane helix</keyword>
<reference evidence="2" key="1">
    <citation type="submission" date="2023-08" db="EMBL/GenBank/DDBJ databases">
        <authorList>
            <person name="Chen Y."/>
            <person name="Shah S."/>
            <person name="Dougan E. K."/>
            <person name="Thang M."/>
            <person name="Chan C."/>
        </authorList>
    </citation>
    <scope>NUCLEOTIDE SEQUENCE</scope>
</reference>
<dbReference type="Proteomes" id="UP001178507">
    <property type="component" value="Unassembled WGS sequence"/>
</dbReference>
<gene>
    <name evidence="2" type="ORF">EVOR1521_LOCUS26084</name>
</gene>
<evidence type="ECO:0000313" key="3">
    <source>
        <dbReference type="Proteomes" id="UP001178507"/>
    </source>
</evidence>